<evidence type="ECO:0000313" key="11">
    <source>
        <dbReference type="Proteomes" id="UP001165289"/>
    </source>
</evidence>
<feature type="transmembrane region" description="Helical" evidence="8">
    <location>
        <begin position="660"/>
        <end position="681"/>
    </location>
</feature>
<name>A0AAV7JDE5_9METZ</name>
<evidence type="ECO:0000259" key="9">
    <source>
        <dbReference type="Pfam" id="PF00520"/>
    </source>
</evidence>
<comment type="caution">
    <text evidence="10">The sequence shown here is derived from an EMBL/GenBank/DDBJ whole genome shotgun (WGS) entry which is preliminary data.</text>
</comment>
<dbReference type="PROSITE" id="PS50088">
    <property type="entry name" value="ANK_REPEAT"/>
    <property type="match status" value="2"/>
</dbReference>
<dbReference type="PROSITE" id="PS50297">
    <property type="entry name" value="ANK_REP_REGION"/>
    <property type="match status" value="1"/>
</dbReference>
<evidence type="ECO:0000256" key="7">
    <source>
        <dbReference type="PROSITE-ProRule" id="PRU00023"/>
    </source>
</evidence>
<feature type="repeat" description="ANK" evidence="7">
    <location>
        <begin position="226"/>
        <end position="258"/>
    </location>
</feature>
<dbReference type="GO" id="GO:0005216">
    <property type="term" value="F:monoatomic ion channel activity"/>
    <property type="evidence" value="ECO:0007669"/>
    <property type="project" value="InterPro"/>
</dbReference>
<keyword evidence="2 8" id="KW-0812">Transmembrane</keyword>
<feature type="domain" description="Ion transport" evidence="9">
    <location>
        <begin position="414"/>
        <end position="696"/>
    </location>
</feature>
<gene>
    <name evidence="10" type="ORF">LOD99_12876</name>
</gene>
<feature type="transmembrane region" description="Helical" evidence="8">
    <location>
        <begin position="584"/>
        <end position="605"/>
    </location>
</feature>
<feature type="transmembrane region" description="Helical" evidence="8">
    <location>
        <begin position="519"/>
        <end position="540"/>
    </location>
</feature>
<dbReference type="Pfam" id="PF00520">
    <property type="entry name" value="Ion_trans"/>
    <property type="match status" value="1"/>
</dbReference>
<evidence type="ECO:0000256" key="8">
    <source>
        <dbReference type="SAM" id="Phobius"/>
    </source>
</evidence>
<keyword evidence="4 8" id="KW-1133">Transmembrane helix</keyword>
<keyword evidence="3" id="KW-0677">Repeat</keyword>
<evidence type="ECO:0000313" key="10">
    <source>
        <dbReference type="EMBL" id="KAI6646756.1"/>
    </source>
</evidence>
<comment type="subcellular location">
    <subcellularLocation>
        <location evidence="1">Membrane</location>
        <topology evidence="1">Multi-pass membrane protein</topology>
    </subcellularLocation>
</comment>
<sequence>MSKVAPMGEAIPLLSVIPVTQSEPVSELTSALLSDNLEHARCHLSAPPGEYTSISMSEDYSWKGESGQKYRTITCTYKQDLLVLAAKSGDESTIRSLLPSHQGETERDTALWFSCRYNHVPVAVLLFETGANPAFELFGIPCVHLSAYYACLPLLSLFLGKHPDLLQLPIQSGTVHLDLKVPDSRLVKFRDGALPCHMCAVGSSPSLPLLELLIPSETGVDLEDKKGCTPLIYACKAGNRLWAETLLDKGANVEHPSLTGRQSFLYAARRGDQEVIELLVRRQASLITTDKQNRGVFFYAKDEEVANSILDCVLRYRREYPHVLLPICELVSQGYTQTIHSFLDTLISRPSEDTIRLHLEPIDSVPIDSKTNQTLLSLLCELDPTLPLYDSLVLRGYVDYYMIRYGYLYLSVMFLELFVYLVALSVTFLLGVKTMNSNNSSTPLEIFRHICEVYVLLRWLFHSIFEVVELGIIFKNKYLSLDRDTHKITSLNPTHNSFIVSFVSAVREYITDGSNTVDYLLLTSGFVYACLRVTSLFTSVLNIQTIFAVFVYFFSFLLLLRHIVVIPVIGTYLQTLYEALKDSILFLIVFFIPLFQFSGMFYISYLAPPPDPNLFNTSGKYDSVRTSFDGEYYWLLLNGLRLLVEQGAIIKFNYLEVYNWLMVIVFMSFAFLTVLVMRSLFVGRISSNYKRINQHAMRYTTYRSLRFLNRIQTKSIYSLNRLKYLLNNSKEMILKKGKIRDRYLSEYNRLFSNKRHEIDYVRALEKAVTDLRKELTDRMEVQERKLDEVLRCINILIE</sequence>
<reference evidence="10 11" key="1">
    <citation type="journal article" date="2023" name="BMC Biol.">
        <title>The compact genome of the sponge Oopsacas minuta (Hexactinellida) is lacking key metazoan core genes.</title>
        <authorList>
            <person name="Santini S."/>
            <person name="Schenkelaars Q."/>
            <person name="Jourda C."/>
            <person name="Duchesne M."/>
            <person name="Belahbib H."/>
            <person name="Rocher C."/>
            <person name="Selva M."/>
            <person name="Riesgo A."/>
            <person name="Vervoort M."/>
            <person name="Leys S.P."/>
            <person name="Kodjabachian L."/>
            <person name="Le Bivic A."/>
            <person name="Borchiellini C."/>
            <person name="Claverie J.M."/>
            <person name="Renard E."/>
        </authorList>
    </citation>
    <scope>NUCLEOTIDE SEQUENCE [LARGE SCALE GENOMIC DNA]</scope>
    <source>
        <strain evidence="10">SPO-2</strain>
    </source>
</reference>
<organism evidence="10 11">
    <name type="scientific">Oopsacas minuta</name>
    <dbReference type="NCBI Taxonomy" id="111878"/>
    <lineage>
        <taxon>Eukaryota</taxon>
        <taxon>Metazoa</taxon>
        <taxon>Porifera</taxon>
        <taxon>Hexactinellida</taxon>
        <taxon>Hexasterophora</taxon>
        <taxon>Lyssacinosida</taxon>
        <taxon>Leucopsacidae</taxon>
        <taxon>Oopsacas</taxon>
    </lineage>
</organism>
<evidence type="ECO:0000256" key="1">
    <source>
        <dbReference type="ARBA" id="ARBA00004141"/>
    </source>
</evidence>
<dbReference type="GO" id="GO:0016020">
    <property type="term" value="C:membrane"/>
    <property type="evidence" value="ECO:0007669"/>
    <property type="project" value="UniProtKB-SubCell"/>
</dbReference>
<evidence type="ECO:0000256" key="5">
    <source>
        <dbReference type="ARBA" id="ARBA00023043"/>
    </source>
</evidence>
<protein>
    <submittedName>
        <fullName evidence="10">Nacht and ankyrin domain protein</fullName>
    </submittedName>
</protein>
<dbReference type="PANTHER" id="PTHR24198">
    <property type="entry name" value="ANKYRIN REPEAT AND PROTEIN KINASE DOMAIN-CONTAINING PROTEIN"/>
    <property type="match status" value="1"/>
</dbReference>
<accession>A0AAV7JDE5</accession>
<keyword evidence="6 8" id="KW-0472">Membrane</keyword>
<dbReference type="AlphaFoldDB" id="A0AAV7JDE5"/>
<evidence type="ECO:0000256" key="3">
    <source>
        <dbReference type="ARBA" id="ARBA00022737"/>
    </source>
</evidence>
<feature type="transmembrane region" description="Helical" evidence="8">
    <location>
        <begin position="546"/>
        <end position="572"/>
    </location>
</feature>
<dbReference type="Gene3D" id="1.25.40.20">
    <property type="entry name" value="Ankyrin repeat-containing domain"/>
    <property type="match status" value="1"/>
</dbReference>
<dbReference type="Proteomes" id="UP001165289">
    <property type="component" value="Unassembled WGS sequence"/>
</dbReference>
<keyword evidence="11" id="KW-1185">Reference proteome</keyword>
<evidence type="ECO:0000256" key="4">
    <source>
        <dbReference type="ARBA" id="ARBA00022989"/>
    </source>
</evidence>
<keyword evidence="5 7" id="KW-0040">ANK repeat</keyword>
<feature type="repeat" description="ANK" evidence="7">
    <location>
        <begin position="259"/>
        <end position="291"/>
    </location>
</feature>
<dbReference type="EMBL" id="JAKMXF010000354">
    <property type="protein sequence ID" value="KAI6646756.1"/>
    <property type="molecule type" value="Genomic_DNA"/>
</dbReference>
<dbReference type="SUPFAM" id="SSF48403">
    <property type="entry name" value="Ankyrin repeat"/>
    <property type="match status" value="1"/>
</dbReference>
<dbReference type="Pfam" id="PF12796">
    <property type="entry name" value="Ank_2"/>
    <property type="match status" value="1"/>
</dbReference>
<evidence type="ECO:0000256" key="6">
    <source>
        <dbReference type="ARBA" id="ARBA00023136"/>
    </source>
</evidence>
<proteinExistence type="predicted"/>
<evidence type="ECO:0000256" key="2">
    <source>
        <dbReference type="ARBA" id="ARBA00022692"/>
    </source>
</evidence>
<dbReference type="PANTHER" id="PTHR24198:SF165">
    <property type="entry name" value="ANKYRIN REPEAT-CONTAINING PROTEIN-RELATED"/>
    <property type="match status" value="1"/>
</dbReference>
<dbReference type="InterPro" id="IPR036770">
    <property type="entry name" value="Ankyrin_rpt-contain_sf"/>
</dbReference>
<dbReference type="InterPro" id="IPR002110">
    <property type="entry name" value="Ankyrin_rpt"/>
</dbReference>
<feature type="transmembrane region" description="Helical" evidence="8">
    <location>
        <begin position="407"/>
        <end position="432"/>
    </location>
</feature>
<dbReference type="InterPro" id="IPR005821">
    <property type="entry name" value="Ion_trans_dom"/>
</dbReference>
<dbReference type="SMART" id="SM00248">
    <property type="entry name" value="ANK"/>
    <property type="match status" value="4"/>
</dbReference>